<reference evidence="2 3" key="1">
    <citation type="submission" date="2020-01" db="EMBL/GenBank/DDBJ databases">
        <title>Complete and circular genome sequences of six lactobacillus isolates from horses.</title>
        <authorList>
            <person name="Hassan H.M."/>
        </authorList>
    </citation>
    <scope>NUCLEOTIDE SEQUENCE [LARGE SCALE GENOMIC DNA]</scope>
    <source>
        <strain evidence="2 3">1A</strain>
    </source>
</reference>
<evidence type="ECO:0000313" key="3">
    <source>
        <dbReference type="Proteomes" id="UP000510886"/>
    </source>
</evidence>
<accession>A0A7H9EKC1</accession>
<dbReference type="KEGG" id="lsw:GTO87_05825"/>
<dbReference type="InterPro" id="IPR021739">
    <property type="entry name" value="SaV-like"/>
</dbReference>
<feature type="transmembrane region" description="Helical" evidence="1">
    <location>
        <begin position="25"/>
        <end position="42"/>
    </location>
</feature>
<dbReference type="EMBL" id="CP047418">
    <property type="protein sequence ID" value="QLL78160.1"/>
    <property type="molecule type" value="Genomic_DNA"/>
</dbReference>
<keyword evidence="1" id="KW-0812">Transmembrane</keyword>
<dbReference type="Proteomes" id="UP000510886">
    <property type="component" value="Chromosome"/>
</dbReference>
<evidence type="ECO:0000313" key="2">
    <source>
        <dbReference type="EMBL" id="QLL78160.1"/>
    </source>
</evidence>
<keyword evidence="1" id="KW-0472">Membrane</keyword>
<protein>
    <submittedName>
        <fullName evidence="2">DUF3310 domain-containing protein</fullName>
    </submittedName>
</protein>
<proteinExistence type="predicted"/>
<evidence type="ECO:0000256" key="1">
    <source>
        <dbReference type="SAM" id="Phobius"/>
    </source>
</evidence>
<organism evidence="2 3">
    <name type="scientific">Ligilactobacillus saerimneri</name>
    <dbReference type="NCBI Taxonomy" id="228229"/>
    <lineage>
        <taxon>Bacteria</taxon>
        <taxon>Bacillati</taxon>
        <taxon>Bacillota</taxon>
        <taxon>Bacilli</taxon>
        <taxon>Lactobacillales</taxon>
        <taxon>Lactobacillaceae</taxon>
        <taxon>Ligilactobacillus</taxon>
    </lineage>
</organism>
<name>A0A7H9EKC1_9LACO</name>
<dbReference type="Pfam" id="PF11753">
    <property type="entry name" value="DUF3310"/>
    <property type="match status" value="1"/>
</dbReference>
<dbReference type="RefSeq" id="WP_180848454.1">
    <property type="nucleotide sequence ID" value="NZ_CP047418.1"/>
</dbReference>
<keyword evidence="1" id="KW-1133">Transmembrane helix</keyword>
<dbReference type="AlphaFoldDB" id="A0A7H9EKC1"/>
<gene>
    <name evidence="2" type="ORF">GTO87_05825</name>
</gene>
<sequence length="81" mass="9708">MKGIRPDYYRRNGLDLFDFFELMMPKPWVIGFYVLNIIKYVVRFPKKNGREDLLKAQTYLSRLIEFVGKKGEKNDQMGTRN</sequence>